<organism evidence="3 4">
    <name type="scientific">Lates japonicus</name>
    <name type="common">Japanese lates</name>
    <dbReference type="NCBI Taxonomy" id="270547"/>
    <lineage>
        <taxon>Eukaryota</taxon>
        <taxon>Metazoa</taxon>
        <taxon>Chordata</taxon>
        <taxon>Craniata</taxon>
        <taxon>Vertebrata</taxon>
        <taxon>Euteleostomi</taxon>
        <taxon>Actinopterygii</taxon>
        <taxon>Neopterygii</taxon>
        <taxon>Teleostei</taxon>
        <taxon>Neoteleostei</taxon>
        <taxon>Acanthomorphata</taxon>
        <taxon>Carangaria</taxon>
        <taxon>Carangaria incertae sedis</taxon>
        <taxon>Centropomidae</taxon>
        <taxon>Lates</taxon>
    </lineage>
</organism>
<proteinExistence type="predicted"/>
<dbReference type="GO" id="GO:0019901">
    <property type="term" value="F:protein kinase binding"/>
    <property type="evidence" value="ECO:0007669"/>
    <property type="project" value="InterPro"/>
</dbReference>
<dbReference type="Pfam" id="PF12937">
    <property type="entry name" value="F-box-like"/>
    <property type="match status" value="1"/>
</dbReference>
<dbReference type="InterPro" id="IPR021625">
    <property type="entry name" value="PI31_Prot_N"/>
</dbReference>
<feature type="region of interest" description="Disordered" evidence="1">
    <location>
        <begin position="162"/>
        <end position="224"/>
    </location>
</feature>
<dbReference type="Proteomes" id="UP001279410">
    <property type="component" value="Unassembled WGS sequence"/>
</dbReference>
<dbReference type="Pfam" id="PF11566">
    <property type="entry name" value="PI31_Prot_N"/>
    <property type="match status" value="1"/>
</dbReference>
<dbReference type="InterPro" id="IPR001810">
    <property type="entry name" value="F-box_dom"/>
</dbReference>
<protein>
    <submittedName>
        <fullName evidence="3">F-box only protein 7</fullName>
    </submittedName>
</protein>
<dbReference type="AlphaFoldDB" id="A0AAD3NBF7"/>
<dbReference type="SMART" id="SM00256">
    <property type="entry name" value="FBOX"/>
    <property type="match status" value="1"/>
</dbReference>
<dbReference type="InterPro" id="IPR047118">
    <property type="entry name" value="Fbxo7"/>
</dbReference>
<feature type="compositionally biased region" description="Low complexity" evidence="1">
    <location>
        <begin position="162"/>
        <end position="211"/>
    </location>
</feature>
<dbReference type="PANTHER" id="PTHR15537:SF2">
    <property type="entry name" value="F-BOX ONLY PROTEIN 7"/>
    <property type="match status" value="1"/>
</dbReference>
<comment type="caution">
    <text evidence="3">The sequence shown here is derived from an EMBL/GenBank/DDBJ whole genome shotgun (WGS) entry which is preliminary data.</text>
</comment>
<gene>
    <name evidence="3" type="ORF">AKAME5_002008000</name>
</gene>
<dbReference type="InterPro" id="IPR036047">
    <property type="entry name" value="F-box-like_dom_sf"/>
</dbReference>
<dbReference type="Gene3D" id="1.20.1280.50">
    <property type="match status" value="1"/>
</dbReference>
<sequence>MSDFYGLIAAFHRRSDAKCQQTERYGSREHSDAVVTLANEMKSVQSQPLLLCVYSAIYHRNVMKLCGYHHFNSSCNMKLRVRINRQTCRLELPGEEPSLTELTDHIRGTVLASHGLSADTEFSLSLNGSELLSDTGQTLSSCGIVSGDLICVILPESAAATSAASASTSSNTSTTNTESRRQQQQQTADMTSSQPSSSSSSAAPTESEQTSDILDSEPSVPSWEPMLCSEAEEGQAPLSLELLYHTAQTTSPSDAVMVAGNLLMLETGFVPQGSELRPGEMPGGWRSAGGVYRLQYTHPLCENSLAMVVGVCMGPVLVINATLRVNQTVDTVRKLCLNPSSYVTDEWPGESAAAAFKDLSKLSRVFKDQLAYPLIAAAREAMALPVAFGLAALPPELLLRVLRLLDVRSVVRLSSVSRHFNVATDDSTLWRHLYRRDFTDPDPSRSRDTDWKELYKRSYKLRCEHRHIVRHRSLPPFPRNPRDIFSSVPLPLHPPVPGIIGGDYDQRPTLPHGLLPRPLFDPIGPPQDIGRRPLNNFRRPRPMGGRPADVQRGFI</sequence>
<dbReference type="EMBL" id="BRZM01000149">
    <property type="protein sequence ID" value="GLD68767.1"/>
    <property type="molecule type" value="Genomic_DNA"/>
</dbReference>
<evidence type="ECO:0000256" key="1">
    <source>
        <dbReference type="SAM" id="MobiDB-lite"/>
    </source>
</evidence>
<accession>A0AAD3NBF7</accession>
<dbReference type="GO" id="GO:1903599">
    <property type="term" value="P:positive regulation of autophagy of mitochondrion"/>
    <property type="evidence" value="ECO:0007669"/>
    <property type="project" value="TreeGrafter"/>
</dbReference>
<evidence type="ECO:0000259" key="2">
    <source>
        <dbReference type="PROSITE" id="PS50181"/>
    </source>
</evidence>
<name>A0AAD3NBF7_LATJO</name>
<feature type="domain" description="F-box" evidence="2">
    <location>
        <begin position="387"/>
        <end position="433"/>
    </location>
</feature>
<dbReference type="PANTHER" id="PTHR15537">
    <property type="entry name" value="F-BOX ONLY PROTEIN 7"/>
    <property type="match status" value="1"/>
</dbReference>
<evidence type="ECO:0000313" key="4">
    <source>
        <dbReference type="Proteomes" id="UP001279410"/>
    </source>
</evidence>
<dbReference type="SUPFAM" id="SSF81383">
    <property type="entry name" value="F-box domain"/>
    <property type="match status" value="1"/>
</dbReference>
<feature type="region of interest" description="Disordered" evidence="1">
    <location>
        <begin position="523"/>
        <end position="555"/>
    </location>
</feature>
<reference evidence="3" key="1">
    <citation type="submission" date="2022-08" db="EMBL/GenBank/DDBJ databases">
        <title>Genome sequencing of akame (Lates japonicus).</title>
        <authorList>
            <person name="Hashiguchi Y."/>
            <person name="Takahashi H."/>
        </authorList>
    </citation>
    <scope>NUCLEOTIDE SEQUENCE</scope>
    <source>
        <strain evidence="3">Kochi</strain>
    </source>
</reference>
<dbReference type="PROSITE" id="PS50181">
    <property type="entry name" value="FBOX"/>
    <property type="match status" value="1"/>
</dbReference>
<dbReference type="FunFam" id="1.20.1280.50:FF:000010">
    <property type="entry name" value="F-box only protein 7"/>
    <property type="match status" value="1"/>
</dbReference>
<dbReference type="Gene3D" id="3.40.1000.30">
    <property type="match status" value="1"/>
</dbReference>
<evidence type="ECO:0000313" key="3">
    <source>
        <dbReference type="EMBL" id="GLD68767.1"/>
    </source>
</evidence>
<keyword evidence="4" id="KW-1185">Reference proteome</keyword>